<evidence type="ECO:0008006" key="3">
    <source>
        <dbReference type="Google" id="ProtNLM"/>
    </source>
</evidence>
<evidence type="ECO:0000313" key="2">
    <source>
        <dbReference type="Proteomes" id="UP000244184"/>
    </source>
</evidence>
<proteinExistence type="predicted"/>
<dbReference type="InterPro" id="IPR016024">
    <property type="entry name" value="ARM-type_fold"/>
</dbReference>
<comment type="caution">
    <text evidence="1">The sequence shown here is derived from an EMBL/GenBank/DDBJ whole genome shotgun (WGS) entry which is preliminary data.</text>
</comment>
<organism evidence="1 2">
    <name type="scientific">Paenibacillus elgii</name>
    <dbReference type="NCBI Taxonomy" id="189691"/>
    <lineage>
        <taxon>Bacteria</taxon>
        <taxon>Bacillati</taxon>
        <taxon>Bacillota</taxon>
        <taxon>Bacilli</taxon>
        <taxon>Bacillales</taxon>
        <taxon>Paenibacillaceae</taxon>
        <taxon>Paenibacillus</taxon>
    </lineage>
</organism>
<evidence type="ECO:0000313" key="1">
    <source>
        <dbReference type="EMBL" id="PUA35996.1"/>
    </source>
</evidence>
<dbReference type="EMBL" id="PYHP01000072">
    <property type="protein sequence ID" value="PUA35996.1"/>
    <property type="molecule type" value="Genomic_DNA"/>
</dbReference>
<gene>
    <name evidence="1" type="ORF">C8Z91_26415</name>
</gene>
<sequence>MFETEEFDMMPLAEQDWKRDAADAASRGSASALTAALGPVLGTLPDKQARAVKHQALQVIEAALPDPKRLVRLASGLAQSEDETAQELAVFLLSGHYPAAPDETAERLRFLADSPHATVRRWTGEACGTLLVKQFHAFYPQLAAWSSSPLPHEITAVAHAVRIAAKTRNPAWSGPLLDLTEQLMSGAPFPAGKAKSPLTLGEGLLASYPQETAERLDVWIASANEAVRIHAANMYASAAATEHWDLLAPGFAKLEQDESAAVRRAAARARKQLMKRLPPEPSGEAL</sequence>
<dbReference type="InterPro" id="IPR021133">
    <property type="entry name" value="HEAT_type_2"/>
</dbReference>
<dbReference type="InterPro" id="IPR011989">
    <property type="entry name" value="ARM-like"/>
</dbReference>
<accession>A0A2T6FVR6</accession>
<dbReference type="SUPFAM" id="SSF48371">
    <property type="entry name" value="ARM repeat"/>
    <property type="match status" value="1"/>
</dbReference>
<dbReference type="Gene3D" id="1.25.10.10">
    <property type="entry name" value="Leucine-rich Repeat Variant"/>
    <property type="match status" value="1"/>
</dbReference>
<dbReference type="PROSITE" id="PS50077">
    <property type="entry name" value="HEAT_REPEAT"/>
    <property type="match status" value="1"/>
</dbReference>
<reference evidence="1 2" key="1">
    <citation type="submission" date="2018-03" db="EMBL/GenBank/DDBJ databases">
        <title>Genome sequence of Paenibacillus elgii strain AC13 an antimicrobial compound producing bacteria.</title>
        <authorList>
            <person name="Kurokawa A.S."/>
            <person name="Araujo J.F."/>
            <person name="Costa R.A."/>
            <person name="Ortega D.B."/>
            <person name="Pires A.S."/>
            <person name="Pappas G.J.Jr."/>
            <person name="Franco O.L."/>
            <person name="Barreto C."/>
            <person name="Magalhaes B.S."/>
            <person name="Kruger R.H."/>
        </authorList>
    </citation>
    <scope>NUCLEOTIDE SEQUENCE [LARGE SCALE GENOMIC DNA]</scope>
    <source>
        <strain evidence="1 2">AC13</strain>
    </source>
</reference>
<dbReference type="Proteomes" id="UP000244184">
    <property type="component" value="Unassembled WGS sequence"/>
</dbReference>
<dbReference type="AlphaFoldDB" id="A0A2T6FVR6"/>
<protein>
    <recommendedName>
        <fullName evidence="3">HEAT repeat domain-containing protein</fullName>
    </recommendedName>
</protein>
<name>A0A2T6FVR6_9BACL</name>